<evidence type="ECO:0000313" key="1">
    <source>
        <dbReference type="EMBL" id="KAK1868895.1"/>
    </source>
</evidence>
<name>A0ACC3CG50_PYRYE</name>
<dbReference type="EMBL" id="CM020620">
    <property type="protein sequence ID" value="KAK1868895.1"/>
    <property type="molecule type" value="Genomic_DNA"/>
</dbReference>
<proteinExistence type="predicted"/>
<gene>
    <name evidence="1" type="ORF">I4F81_011377</name>
</gene>
<reference evidence="1" key="1">
    <citation type="submission" date="2019-11" db="EMBL/GenBank/DDBJ databases">
        <title>Nori genome reveals adaptations in red seaweeds to the harsh intertidal environment.</title>
        <authorList>
            <person name="Wang D."/>
            <person name="Mao Y."/>
        </authorList>
    </citation>
    <scope>NUCLEOTIDE SEQUENCE</scope>
    <source>
        <tissue evidence="1">Gametophyte</tissue>
    </source>
</reference>
<keyword evidence="2" id="KW-1185">Reference proteome</keyword>
<protein>
    <submittedName>
        <fullName evidence="1">Uncharacterized protein</fullName>
    </submittedName>
</protein>
<organism evidence="1 2">
    <name type="scientific">Pyropia yezoensis</name>
    <name type="common">Susabi-nori</name>
    <name type="synonym">Porphyra yezoensis</name>
    <dbReference type="NCBI Taxonomy" id="2788"/>
    <lineage>
        <taxon>Eukaryota</taxon>
        <taxon>Rhodophyta</taxon>
        <taxon>Bangiophyceae</taxon>
        <taxon>Bangiales</taxon>
        <taxon>Bangiaceae</taxon>
        <taxon>Pyropia</taxon>
    </lineage>
</organism>
<sequence>MPAAICGRSGCGPAGRRSGLPHRPTAVGPGGGGTSPSLASSTHTTAAVAAAATETVAGPPPPAPFPPLPPSTGVRVAATAAGVATKLCLYPLDSLKVRVQTVRVARAAASSAGGAATAARAAGAAGVGGIALSASGGTAAAAGAAAGAASGAAVGSTAVGVPTGSALRVALRAVAQGGGGVVGVARRLYGGLPAAVVGVLPHAWVYMPVYVGVGEALKGAALLRGCWRECWRTTDAPSFPSPPPCPPSSPGPRRSFSSAGLFTSHSLPGDLFSLTYSDTSHTSPTGAPA</sequence>
<comment type="caution">
    <text evidence="1">The sequence shown here is derived from an EMBL/GenBank/DDBJ whole genome shotgun (WGS) entry which is preliminary data.</text>
</comment>
<evidence type="ECO:0000313" key="2">
    <source>
        <dbReference type="Proteomes" id="UP000798662"/>
    </source>
</evidence>
<dbReference type="Proteomes" id="UP000798662">
    <property type="component" value="Chromosome 3"/>
</dbReference>
<accession>A0ACC3CG50</accession>